<dbReference type="EMBL" id="CP182909">
    <property type="protein sequence ID" value="XPM66738.1"/>
    <property type="molecule type" value="Genomic_DNA"/>
</dbReference>
<evidence type="ECO:0000313" key="2">
    <source>
        <dbReference type="Proteomes" id="UP000095472"/>
    </source>
</evidence>
<protein>
    <submittedName>
        <fullName evidence="1">Uncharacterized protein</fullName>
    </submittedName>
</protein>
<name>A0ACD5H0X0_9CYAN</name>
<dbReference type="Proteomes" id="UP000095472">
    <property type="component" value="Chromosome"/>
</dbReference>
<keyword evidence="2" id="KW-1185">Reference proteome</keyword>
<organism evidence="1 2">
    <name type="scientific">Desertifilum tharense IPPAS B-1220</name>
    <dbReference type="NCBI Taxonomy" id="1781255"/>
    <lineage>
        <taxon>Bacteria</taxon>
        <taxon>Bacillati</taxon>
        <taxon>Cyanobacteriota</taxon>
        <taxon>Cyanophyceae</taxon>
        <taxon>Desertifilales</taxon>
        <taxon>Desertifilaceae</taxon>
        <taxon>Desertifilum</taxon>
    </lineage>
</organism>
<evidence type="ECO:0000313" key="1">
    <source>
        <dbReference type="EMBL" id="XPM66738.1"/>
    </source>
</evidence>
<accession>A0ACD5H0X0</accession>
<gene>
    <name evidence="1" type="ORF">BH720_016755</name>
</gene>
<proteinExistence type="predicted"/>
<reference evidence="1 2" key="1">
    <citation type="journal article" date="2016" name="Genome Announc.">
        <title>Draft Genome Sequence of the Thermotolerant Cyanobacterium Desertifilum sp. IPPAS B-1220.</title>
        <authorList>
            <person name="Mironov K.S."/>
            <person name="Sinetova M.A."/>
            <person name="Bolatkhan K."/>
            <person name="Zayadan B.K."/>
            <person name="Ustinova V.V."/>
            <person name="Kupriyanova E.V."/>
            <person name="Skrypnik A.N."/>
            <person name="Gogoleva N.E."/>
            <person name="Gogolev Y.V."/>
            <person name="Los D.A."/>
        </authorList>
    </citation>
    <scope>NUCLEOTIDE SEQUENCE [LARGE SCALE GENOMIC DNA]</scope>
    <source>
        <strain evidence="1 2">IPPAS B-1220</strain>
    </source>
</reference>
<sequence length="72" mass="8240">MIQNNLGTAFWNLTQYERSPDYLQMAIWSYREALQYRTFSVSATAYAATQNNLGTVLLAFSQPQSHPYLETG</sequence>